<sequence length="313" mass="34585">MPNQISSTKGILLIATGAICFSAKAIMIKLAYQEAPVDALTLLTLRFAISLPFFMLIAFLNHRKNPNNSIKQISGKDIAIICGLALLGYYIASLFDFMGLAYVTAGLERIILFSYPTFVVIFSYLFFKKKITLQITKALIITYIGLLVIVYNNDIFSTANSIKGAIFIFISAITYALYLVFGSKYIQKYGSVNFNSLAMMISCLYVIAHYLILGNGSLLSYSWTIYAYGFALAIISTVIPTFLVMEGIRLLGANKGAIVATVGPVSTIFLGWLILNEAFTLQEFFGSVLVIMGVFLTSQQKKEIEQVNPETNR</sequence>
<dbReference type="PANTHER" id="PTHR32322">
    <property type="entry name" value="INNER MEMBRANE TRANSPORTER"/>
    <property type="match status" value="1"/>
</dbReference>
<dbReference type="EMBL" id="CP043329">
    <property type="protein sequence ID" value="QEK52160.1"/>
    <property type="molecule type" value="Genomic_DNA"/>
</dbReference>
<keyword evidence="9" id="KW-1185">Reference proteome</keyword>
<comment type="subcellular location">
    <subcellularLocation>
        <location evidence="1">Cell membrane</location>
        <topology evidence="1">Multi-pass membrane protein</topology>
    </subcellularLocation>
</comment>
<keyword evidence="4 6" id="KW-1133">Transmembrane helix</keyword>
<protein>
    <submittedName>
        <fullName evidence="8">EamA family transporter</fullName>
    </submittedName>
</protein>
<evidence type="ECO:0000256" key="1">
    <source>
        <dbReference type="ARBA" id="ARBA00004651"/>
    </source>
</evidence>
<feature type="transmembrane region" description="Helical" evidence="6">
    <location>
        <begin position="139"/>
        <end position="156"/>
    </location>
</feature>
<feature type="transmembrane region" description="Helical" evidence="6">
    <location>
        <begin position="281"/>
        <end position="298"/>
    </location>
</feature>
<proteinExistence type="predicted"/>
<feature type="transmembrane region" description="Helical" evidence="6">
    <location>
        <begin position="80"/>
        <end position="104"/>
    </location>
</feature>
<feature type="transmembrane region" description="Helical" evidence="6">
    <location>
        <begin position="225"/>
        <end position="245"/>
    </location>
</feature>
<evidence type="ECO:0000256" key="6">
    <source>
        <dbReference type="SAM" id="Phobius"/>
    </source>
</evidence>
<gene>
    <name evidence="8" type="ORF">FYC62_11310</name>
</gene>
<organism evidence="8 9">
    <name type="scientific">Pedobacter aquae</name>
    <dbReference type="NCBI Taxonomy" id="2605747"/>
    <lineage>
        <taxon>Bacteria</taxon>
        <taxon>Pseudomonadati</taxon>
        <taxon>Bacteroidota</taxon>
        <taxon>Sphingobacteriia</taxon>
        <taxon>Sphingobacteriales</taxon>
        <taxon>Sphingobacteriaceae</taxon>
        <taxon>Pedobacter</taxon>
    </lineage>
</organism>
<feature type="transmembrane region" description="Helical" evidence="6">
    <location>
        <begin position="41"/>
        <end position="60"/>
    </location>
</feature>
<dbReference type="KEGG" id="pej:FYC62_11310"/>
<feature type="transmembrane region" description="Helical" evidence="6">
    <location>
        <begin position="193"/>
        <end position="213"/>
    </location>
</feature>
<dbReference type="AlphaFoldDB" id="A0A5C0VLU9"/>
<dbReference type="Proteomes" id="UP000323653">
    <property type="component" value="Chromosome"/>
</dbReference>
<feature type="domain" description="EamA" evidence="7">
    <location>
        <begin position="9"/>
        <end position="150"/>
    </location>
</feature>
<feature type="domain" description="EamA" evidence="7">
    <location>
        <begin position="163"/>
        <end position="298"/>
    </location>
</feature>
<evidence type="ECO:0000259" key="7">
    <source>
        <dbReference type="Pfam" id="PF00892"/>
    </source>
</evidence>
<name>A0A5C0VLU9_9SPHI</name>
<feature type="transmembrane region" description="Helical" evidence="6">
    <location>
        <begin position="162"/>
        <end position="181"/>
    </location>
</feature>
<dbReference type="SUPFAM" id="SSF103481">
    <property type="entry name" value="Multidrug resistance efflux transporter EmrE"/>
    <property type="match status" value="2"/>
</dbReference>
<evidence type="ECO:0000256" key="2">
    <source>
        <dbReference type="ARBA" id="ARBA00022475"/>
    </source>
</evidence>
<dbReference type="InterPro" id="IPR000620">
    <property type="entry name" value="EamA_dom"/>
</dbReference>
<keyword evidence="2" id="KW-1003">Cell membrane</keyword>
<dbReference type="InterPro" id="IPR050638">
    <property type="entry name" value="AA-Vitamin_Transporters"/>
</dbReference>
<evidence type="ECO:0000256" key="5">
    <source>
        <dbReference type="ARBA" id="ARBA00023136"/>
    </source>
</evidence>
<evidence type="ECO:0000313" key="8">
    <source>
        <dbReference type="EMBL" id="QEK52160.1"/>
    </source>
</evidence>
<dbReference type="Pfam" id="PF00892">
    <property type="entry name" value="EamA"/>
    <property type="match status" value="2"/>
</dbReference>
<evidence type="ECO:0000256" key="4">
    <source>
        <dbReference type="ARBA" id="ARBA00022989"/>
    </source>
</evidence>
<accession>A0A5C0VLU9</accession>
<dbReference type="GO" id="GO:0005886">
    <property type="term" value="C:plasma membrane"/>
    <property type="evidence" value="ECO:0007669"/>
    <property type="project" value="UniProtKB-SubCell"/>
</dbReference>
<reference evidence="8 9" key="1">
    <citation type="submission" date="2019-08" db="EMBL/GenBank/DDBJ databases">
        <title>Pedobacter sp. nov., isolated from Han river, South Korea.</title>
        <authorList>
            <person name="Lee D.-H."/>
            <person name="Kim Y.-S."/>
            <person name="Hwang E.-M."/>
            <person name="Le Tran T.C."/>
            <person name="Cha C.-J."/>
        </authorList>
    </citation>
    <scope>NUCLEOTIDE SEQUENCE [LARGE SCALE GENOMIC DNA]</scope>
    <source>
        <strain evidence="8 9">CJ43</strain>
    </source>
</reference>
<dbReference type="PANTHER" id="PTHR32322:SF18">
    <property type="entry name" value="S-ADENOSYLMETHIONINE_S-ADENOSYLHOMOCYSTEINE TRANSPORTER"/>
    <property type="match status" value="1"/>
</dbReference>
<evidence type="ECO:0000256" key="3">
    <source>
        <dbReference type="ARBA" id="ARBA00022692"/>
    </source>
</evidence>
<feature type="transmembrane region" description="Helical" evidence="6">
    <location>
        <begin position="110"/>
        <end position="127"/>
    </location>
</feature>
<keyword evidence="3 6" id="KW-0812">Transmembrane</keyword>
<keyword evidence="5 6" id="KW-0472">Membrane</keyword>
<evidence type="ECO:0000313" key="9">
    <source>
        <dbReference type="Proteomes" id="UP000323653"/>
    </source>
</evidence>
<dbReference type="RefSeq" id="WP_149074990.1">
    <property type="nucleotide sequence ID" value="NZ_CP043329.1"/>
</dbReference>
<feature type="transmembrane region" description="Helical" evidence="6">
    <location>
        <begin position="257"/>
        <end position="275"/>
    </location>
</feature>
<dbReference type="InterPro" id="IPR037185">
    <property type="entry name" value="EmrE-like"/>
</dbReference>